<protein>
    <submittedName>
        <fullName evidence="1">Uncharacterized protein</fullName>
    </submittedName>
</protein>
<evidence type="ECO:0000313" key="2">
    <source>
        <dbReference type="Proteomes" id="UP000510821"/>
    </source>
</evidence>
<dbReference type="AlphaFoldDB" id="A0A7D6BP45"/>
<evidence type="ECO:0000313" key="1">
    <source>
        <dbReference type="EMBL" id="QLJ53142.1"/>
    </source>
</evidence>
<reference evidence="2" key="1">
    <citation type="submission" date="2020-07" db="EMBL/GenBank/DDBJ databases">
        <title>Metabolic diversity and evolutionary history of the archaeal phylum ###Micrarchaeota### uncovered from a freshwater lake metagenome.</title>
        <authorList>
            <person name="Kadnikov V.V."/>
            <person name="Savvichev A.S."/>
            <person name="Mardanov A.V."/>
            <person name="Beletsky A.V."/>
            <person name="Chupakov A.V."/>
            <person name="Kokryatskaya N.M."/>
            <person name="Pimenov N.V."/>
            <person name="Ravin N.V."/>
        </authorList>
    </citation>
    <scope>NUCLEOTIDE SEQUENCE [LARGE SCALE GENOMIC DNA]</scope>
</reference>
<proteinExistence type="predicted"/>
<name>A0A7D6BP45_FERL1</name>
<dbReference type="Proteomes" id="UP000510821">
    <property type="component" value="Chromosome"/>
</dbReference>
<gene>
    <name evidence="1" type="ORF">Sv326_0967</name>
</gene>
<dbReference type="KEGG" id="flt:Sv326_0967"/>
<accession>A0A7D6BP45</accession>
<dbReference type="EMBL" id="CP058998">
    <property type="protein sequence ID" value="QLJ53142.1"/>
    <property type="molecule type" value="Genomic_DNA"/>
</dbReference>
<organism evidence="1 2">
    <name type="scientific">Fermentimicrarchaeum limneticum</name>
    <dbReference type="NCBI Taxonomy" id="2795018"/>
    <lineage>
        <taxon>Archaea</taxon>
        <taxon>Candidatus Micrarchaeota</taxon>
        <taxon>Candidatus Fermentimicrarchaeales</taxon>
        <taxon>Candidatus Fermentimicrarchaeaceae</taxon>
        <taxon>Candidatus Fermentimicrarchaeum</taxon>
    </lineage>
</organism>
<sequence length="71" mass="8209">MEEIRTKIDDVLDFIEDRRVTTAGEVSSQVGVDRDMLDVFIEILKNNRLIEVKYVIMGPLLYVGEETVIHE</sequence>